<dbReference type="InterPro" id="IPR008969">
    <property type="entry name" value="CarboxyPept-like_regulatory"/>
</dbReference>
<name>A0A7W8ZN54_9SPHI</name>
<organism evidence="2 3">
    <name type="scientific">Pedobacter cryoconitis</name>
    <dbReference type="NCBI Taxonomy" id="188932"/>
    <lineage>
        <taxon>Bacteria</taxon>
        <taxon>Pseudomonadati</taxon>
        <taxon>Bacteroidota</taxon>
        <taxon>Sphingobacteriia</taxon>
        <taxon>Sphingobacteriales</taxon>
        <taxon>Sphingobacteriaceae</taxon>
        <taxon>Pedobacter</taxon>
    </lineage>
</organism>
<evidence type="ECO:0000313" key="2">
    <source>
        <dbReference type="EMBL" id="MBB5637083.1"/>
    </source>
</evidence>
<dbReference type="SUPFAM" id="SSF49464">
    <property type="entry name" value="Carboxypeptidase regulatory domain-like"/>
    <property type="match status" value="1"/>
</dbReference>
<sequence>MRLYKMILLISVFLLSCSGTRQPYYHGYVYDEITRKPVSNVLVKENIRGNPKFTRTATNGYFKIENNTQYFSDLIFSDAQHPPDTIPTAWTQHGEKLSFTFVTDKPDTAFLRSKNKL</sequence>
<protein>
    <recommendedName>
        <fullName evidence="4">Carboxypeptidase regulatory-like domain-containing protein</fullName>
    </recommendedName>
</protein>
<keyword evidence="1" id="KW-0732">Signal</keyword>
<gene>
    <name evidence="2" type="ORF">HDE68_002996</name>
</gene>
<evidence type="ECO:0000256" key="1">
    <source>
        <dbReference type="SAM" id="SignalP"/>
    </source>
</evidence>
<dbReference type="Proteomes" id="UP000537204">
    <property type="component" value="Unassembled WGS sequence"/>
</dbReference>
<evidence type="ECO:0000313" key="3">
    <source>
        <dbReference type="Proteomes" id="UP000537204"/>
    </source>
</evidence>
<feature type="signal peptide" evidence="1">
    <location>
        <begin position="1"/>
        <end position="23"/>
    </location>
</feature>
<dbReference type="AlphaFoldDB" id="A0A7W8ZN54"/>
<dbReference type="RefSeq" id="WP_183882971.1">
    <property type="nucleotide sequence ID" value="NZ_JACHCE010000004.1"/>
</dbReference>
<evidence type="ECO:0008006" key="4">
    <source>
        <dbReference type="Google" id="ProtNLM"/>
    </source>
</evidence>
<accession>A0A7W8ZN54</accession>
<dbReference type="PROSITE" id="PS51257">
    <property type="entry name" value="PROKAR_LIPOPROTEIN"/>
    <property type="match status" value="1"/>
</dbReference>
<comment type="caution">
    <text evidence="2">The sequence shown here is derived from an EMBL/GenBank/DDBJ whole genome shotgun (WGS) entry which is preliminary data.</text>
</comment>
<proteinExistence type="predicted"/>
<feature type="chain" id="PRO_5030880897" description="Carboxypeptidase regulatory-like domain-containing protein" evidence="1">
    <location>
        <begin position="24"/>
        <end position="117"/>
    </location>
</feature>
<reference evidence="2 3" key="1">
    <citation type="submission" date="2020-08" db="EMBL/GenBank/DDBJ databases">
        <title>Genomic Encyclopedia of Type Strains, Phase IV (KMG-V): Genome sequencing to study the core and pangenomes of soil and plant-associated prokaryotes.</title>
        <authorList>
            <person name="Whitman W."/>
        </authorList>
    </citation>
    <scope>NUCLEOTIDE SEQUENCE [LARGE SCALE GENOMIC DNA]</scope>
    <source>
        <strain evidence="2 3">S3M1</strain>
    </source>
</reference>
<dbReference type="EMBL" id="JACHCE010000004">
    <property type="protein sequence ID" value="MBB5637083.1"/>
    <property type="molecule type" value="Genomic_DNA"/>
</dbReference>